<organism evidence="3 4">
    <name type="scientific">Pseudomonas guineae</name>
    <dbReference type="NCBI Taxonomy" id="425504"/>
    <lineage>
        <taxon>Bacteria</taxon>
        <taxon>Pseudomonadati</taxon>
        <taxon>Pseudomonadota</taxon>
        <taxon>Gammaproteobacteria</taxon>
        <taxon>Pseudomonadales</taxon>
        <taxon>Pseudomonadaceae</taxon>
        <taxon>Pseudomonas</taxon>
    </lineage>
</organism>
<feature type="domain" description="Chalcone isomerase" evidence="2">
    <location>
        <begin position="25"/>
        <end position="184"/>
    </location>
</feature>
<reference evidence="4" key="1">
    <citation type="submission" date="2016-10" db="EMBL/GenBank/DDBJ databases">
        <authorList>
            <person name="Varghese N."/>
            <person name="Submissions S."/>
        </authorList>
    </citation>
    <scope>NUCLEOTIDE SEQUENCE [LARGE SCALE GENOMIC DNA]</scope>
    <source>
        <strain evidence="4">LMG 24016</strain>
    </source>
</reference>
<dbReference type="RefSeq" id="WP_090238218.1">
    <property type="nucleotide sequence ID" value="NZ_FOQL01000001.1"/>
</dbReference>
<keyword evidence="4" id="KW-1185">Reference proteome</keyword>
<dbReference type="AlphaFoldDB" id="A0A1I3CPS4"/>
<dbReference type="EMBL" id="FOQL01000001">
    <property type="protein sequence ID" value="SFH76241.1"/>
    <property type="molecule type" value="Genomic_DNA"/>
</dbReference>
<feature type="signal peptide" evidence="1">
    <location>
        <begin position="1"/>
        <end position="19"/>
    </location>
</feature>
<dbReference type="Proteomes" id="UP000243606">
    <property type="component" value="Unassembled WGS sequence"/>
</dbReference>
<dbReference type="InterPro" id="IPR016088">
    <property type="entry name" value="Chalcone_isomerase_3-sand"/>
</dbReference>
<evidence type="ECO:0000313" key="3">
    <source>
        <dbReference type="EMBL" id="SFH76241.1"/>
    </source>
</evidence>
<keyword evidence="1" id="KW-0732">Signal</keyword>
<evidence type="ECO:0000256" key="1">
    <source>
        <dbReference type="SAM" id="SignalP"/>
    </source>
</evidence>
<accession>A0A1I3CPS4</accession>
<evidence type="ECO:0000313" key="4">
    <source>
        <dbReference type="Proteomes" id="UP000243606"/>
    </source>
</evidence>
<dbReference type="InterPro" id="IPR016087">
    <property type="entry name" value="Chalcone_isomerase"/>
</dbReference>
<evidence type="ECO:0000259" key="2">
    <source>
        <dbReference type="Pfam" id="PF16036"/>
    </source>
</evidence>
<proteinExistence type="predicted"/>
<dbReference type="OrthoDB" id="270742at2"/>
<dbReference type="Gene3D" id="3.50.70.10">
    <property type="match status" value="1"/>
</dbReference>
<sequence>MRLPLVLIFLLLLSGESLANSRERLQEANFAPTHAFGQNTLERKNQSVLTYLWVDVYAAAFYAPNQISASQAAAKSLTQRLELYYFRKIDSQDVIKAAWVTLDRQYDAATLARLRPEINALHATFRDIRPGDRYALNAKTGSGLTLEVNGKVAYTSQDPEVAKAYLGIWLAPDGLSDKLRSDLLAD</sequence>
<feature type="chain" id="PRO_5017471748" evidence="1">
    <location>
        <begin position="20"/>
        <end position="186"/>
    </location>
</feature>
<dbReference type="STRING" id="425504.SAMN05216206_0169"/>
<name>A0A1I3CPS4_9PSED</name>
<keyword evidence="3" id="KW-0413">Isomerase</keyword>
<dbReference type="Pfam" id="PF16036">
    <property type="entry name" value="Chalcone_3"/>
    <property type="match status" value="1"/>
</dbReference>
<protein>
    <submittedName>
        <fullName evidence="3">Chalcone isomerase-like</fullName>
    </submittedName>
</protein>
<gene>
    <name evidence="3" type="ORF">SAMN05216206_0169</name>
</gene>
<dbReference type="GO" id="GO:0016853">
    <property type="term" value="F:isomerase activity"/>
    <property type="evidence" value="ECO:0007669"/>
    <property type="project" value="UniProtKB-KW"/>
</dbReference>